<evidence type="ECO:0000256" key="11">
    <source>
        <dbReference type="ARBA" id="ARBA00022840"/>
    </source>
</evidence>
<dbReference type="Pfam" id="PF08263">
    <property type="entry name" value="LRRNT_2"/>
    <property type="match status" value="1"/>
</dbReference>
<dbReference type="SUPFAM" id="SSF52058">
    <property type="entry name" value="L domain-like"/>
    <property type="match status" value="1"/>
</dbReference>
<dbReference type="PROSITE" id="PS51450">
    <property type="entry name" value="LRR"/>
    <property type="match status" value="1"/>
</dbReference>
<dbReference type="FunFam" id="3.80.10.10:FF:000363">
    <property type="entry name" value="Leucine-rich repeat family protein"/>
    <property type="match status" value="1"/>
</dbReference>
<dbReference type="OrthoDB" id="2015206at2759"/>
<comment type="subcellular location">
    <subcellularLocation>
        <location evidence="1">Membrane</location>
    </subcellularLocation>
</comment>
<keyword evidence="8" id="KW-0677">Repeat</keyword>
<dbReference type="Pfam" id="PF07714">
    <property type="entry name" value="PK_Tyr_Ser-Thr"/>
    <property type="match status" value="2"/>
</dbReference>
<evidence type="ECO:0000256" key="18">
    <source>
        <dbReference type="SAM" id="SignalP"/>
    </source>
</evidence>
<feature type="region of interest" description="Disordered" evidence="16">
    <location>
        <begin position="917"/>
        <end position="950"/>
    </location>
</feature>
<sequence>MPVAVLSGMLLCCLLCHGSSRCIEFDSPWFIMSLGHLRVGDFLETGFGDGARHDHFGGDVGQNAFCPVLGMARMVVKSFAGMNLDKCAQSLDGISFILFLFQTGNFSISAAVVHLDLLEPPLFTDLRPSQGNEATPFHLYAGSAALRSLNDQWRNTPPSWKKSSDPCGAPWEGVTCNSSRVTALGLSTMGLVGKLSGDIGGLTELRSLDLSFNKGLTGSLSSSLGDLQKLNILILAGCGFSGNIPNELGSLTELSFLALNSNNFTGKIPASLGNLSKLYWLDLADNQLTGSLPISTSTTPGLDLLKKAKHFHFNKNQLSGPIPAKLFSSDMVLIHVLFDGNRIRGTIPDTLGLVQTLEVLIVEYGSLQGPLPQTLFSLPQIQEVKLRNNAFNDTLIMGNSIGQQLQLVDLQNNQISTITLGSKLTNTLILIGNPVCTSALANTEYCQLEQQTAKPYSTSLANCGTTSCSPDQKLNPQSCDCAYPYGGTLYFRGPLFRELSNANIFHSLEMSMWMKLGLTPGSVSLQNPFFNLDDYIQVQLELFPTGGKYFNRTEILRLGFALSNQTYKPPSEFGPYYFIAAPYFFPDEHGGTSISSSAIIGIAIGCGVLVLVLVGLGAYAVRQKKRAEKAIGLSKPFASWAPSGKDSGGAPQLKGARWFSYDELKKCTNNFSQNNEIGYGGYGKVYKGLLSGGQLLAIKRAQRDSTQGGLEFKTEIELLSRVHHKNLVGLVGFCFEQGEQMLVYEFMSNGTLKESLSGKSGIHLDWKRRLRIALVQKDMFQLKLKAHCYCFNINALTASSNLQGYLDPEYYMTQQLTEKSDVYSFGVVMLELVTARQPIEKGKYIVREVRLAMNKSNEEDYGLRELMDPTIRDVSNLTGFVRFVDLAMQCVEESAADRLTMSEVVKTLETILQNDGLTTNSTSSASSSATEFGSMKSVRPRHPYNDALPKKDVCDSADAFEYSGGYTVSANVEPK</sequence>
<dbReference type="GO" id="GO:0005524">
    <property type="term" value="F:ATP binding"/>
    <property type="evidence" value="ECO:0007669"/>
    <property type="project" value="UniProtKB-UniRule"/>
</dbReference>
<dbReference type="PROSITE" id="PS50011">
    <property type="entry name" value="PROTEIN_KINASE_DOM"/>
    <property type="match status" value="1"/>
</dbReference>
<dbReference type="GO" id="GO:0004674">
    <property type="term" value="F:protein serine/threonine kinase activity"/>
    <property type="evidence" value="ECO:0007669"/>
    <property type="project" value="UniProtKB-KW"/>
</dbReference>
<dbReference type="PANTHER" id="PTHR45974">
    <property type="entry name" value="RECEPTOR-LIKE PROTEIN 55"/>
    <property type="match status" value="1"/>
</dbReference>
<evidence type="ECO:0000259" key="19">
    <source>
        <dbReference type="PROSITE" id="PS50011"/>
    </source>
</evidence>
<feature type="binding site" evidence="15">
    <location>
        <position position="699"/>
    </location>
    <ligand>
        <name>ATP</name>
        <dbReference type="ChEBI" id="CHEBI:30616"/>
    </ligand>
</feature>
<keyword evidence="14" id="KW-0325">Glycoprotein</keyword>
<evidence type="ECO:0000256" key="3">
    <source>
        <dbReference type="ARBA" id="ARBA00022527"/>
    </source>
</evidence>
<dbReference type="InterPro" id="IPR017441">
    <property type="entry name" value="Protein_kinase_ATP_BS"/>
</dbReference>
<dbReference type="Gene3D" id="3.30.200.20">
    <property type="entry name" value="Phosphorylase Kinase, domain 1"/>
    <property type="match status" value="1"/>
</dbReference>
<keyword evidence="6 17" id="KW-0812">Transmembrane</keyword>
<dbReference type="EMBL" id="WJXA01000004">
    <property type="protein sequence ID" value="KAF7144824.1"/>
    <property type="molecule type" value="Genomic_DNA"/>
</dbReference>
<evidence type="ECO:0000256" key="16">
    <source>
        <dbReference type="SAM" id="MobiDB-lite"/>
    </source>
</evidence>
<dbReference type="PROSITE" id="PS00107">
    <property type="entry name" value="PROTEIN_KINASE_ATP"/>
    <property type="match status" value="1"/>
</dbReference>
<evidence type="ECO:0000256" key="14">
    <source>
        <dbReference type="ARBA" id="ARBA00023180"/>
    </source>
</evidence>
<dbReference type="GO" id="GO:0016020">
    <property type="term" value="C:membrane"/>
    <property type="evidence" value="ECO:0007669"/>
    <property type="project" value="UniProtKB-SubCell"/>
</dbReference>
<evidence type="ECO:0000256" key="17">
    <source>
        <dbReference type="SAM" id="Phobius"/>
    </source>
</evidence>
<dbReference type="InterPro" id="IPR001611">
    <property type="entry name" value="Leu-rich_rpt"/>
</dbReference>
<keyword evidence="5" id="KW-0808">Transferase</keyword>
<feature type="compositionally biased region" description="Low complexity" evidence="16">
    <location>
        <begin position="918"/>
        <end position="930"/>
    </location>
</feature>
<dbReference type="InterPro" id="IPR032675">
    <property type="entry name" value="LRR_dom_sf"/>
</dbReference>
<reference evidence="20" key="1">
    <citation type="submission" date="2019-11" db="EMBL/GenBank/DDBJ databases">
        <authorList>
            <person name="Liu Y."/>
            <person name="Hou J."/>
            <person name="Li T.-Q."/>
            <person name="Guan C.-H."/>
            <person name="Wu X."/>
            <person name="Wu H.-Z."/>
            <person name="Ling F."/>
            <person name="Zhang R."/>
            <person name="Shi X.-G."/>
            <person name="Ren J.-P."/>
            <person name="Chen E.-F."/>
            <person name="Sun J.-M."/>
        </authorList>
    </citation>
    <scope>NUCLEOTIDE SEQUENCE</scope>
    <source>
        <strain evidence="20">Adult_tree_wgs_1</strain>
        <tissue evidence="20">Leaves</tissue>
    </source>
</reference>
<proteinExistence type="predicted"/>
<keyword evidence="9 15" id="KW-0547">Nucleotide-binding</keyword>
<evidence type="ECO:0000313" key="20">
    <source>
        <dbReference type="EMBL" id="KAF7144824.1"/>
    </source>
</evidence>
<keyword evidence="10" id="KW-0418">Kinase</keyword>
<evidence type="ECO:0000256" key="13">
    <source>
        <dbReference type="ARBA" id="ARBA00023136"/>
    </source>
</evidence>
<dbReference type="Gene3D" id="1.10.510.10">
    <property type="entry name" value="Transferase(Phosphotransferase) domain 1"/>
    <property type="match status" value="1"/>
</dbReference>
<dbReference type="PANTHER" id="PTHR45974:SF242">
    <property type="entry name" value="LEUCINE-RICH REPEAT PROTEIN KINASE FAMILY PROTEIN"/>
    <property type="match status" value="1"/>
</dbReference>
<protein>
    <recommendedName>
        <fullName evidence="2">non-specific serine/threonine protein kinase</fullName>
        <ecNumber evidence="2">2.7.11.1</ecNumber>
    </recommendedName>
</protein>
<dbReference type="SUPFAM" id="SSF56112">
    <property type="entry name" value="Protein kinase-like (PK-like)"/>
    <property type="match status" value="1"/>
</dbReference>
<feature type="signal peptide" evidence="18">
    <location>
        <begin position="1"/>
        <end position="20"/>
    </location>
</feature>
<evidence type="ECO:0000313" key="21">
    <source>
        <dbReference type="Proteomes" id="UP000626092"/>
    </source>
</evidence>
<keyword evidence="4" id="KW-0433">Leucine-rich repeat</keyword>
<evidence type="ECO:0000256" key="4">
    <source>
        <dbReference type="ARBA" id="ARBA00022614"/>
    </source>
</evidence>
<dbReference type="InterPro" id="IPR001245">
    <property type="entry name" value="Ser-Thr/Tyr_kinase_cat_dom"/>
</dbReference>
<dbReference type="FunFam" id="3.30.200.20:FF:000328">
    <property type="entry name" value="Leucine-rich repeat protein kinase family protein"/>
    <property type="match status" value="1"/>
</dbReference>
<evidence type="ECO:0000256" key="9">
    <source>
        <dbReference type="ARBA" id="ARBA00022741"/>
    </source>
</evidence>
<evidence type="ECO:0000256" key="15">
    <source>
        <dbReference type="PROSITE-ProRule" id="PRU10141"/>
    </source>
</evidence>
<evidence type="ECO:0000256" key="10">
    <source>
        <dbReference type="ARBA" id="ARBA00022777"/>
    </source>
</evidence>
<evidence type="ECO:0000256" key="1">
    <source>
        <dbReference type="ARBA" id="ARBA00004370"/>
    </source>
</evidence>
<accession>A0A834LQG8</accession>
<dbReference type="InterPro" id="IPR011009">
    <property type="entry name" value="Kinase-like_dom_sf"/>
</dbReference>
<name>A0A834LQG8_RHOSS</name>
<dbReference type="FunFam" id="3.80.10.10:FF:000542">
    <property type="entry name" value="Leucine-rich repeat protein kinase family protein"/>
    <property type="match status" value="1"/>
</dbReference>
<evidence type="ECO:0000256" key="8">
    <source>
        <dbReference type="ARBA" id="ARBA00022737"/>
    </source>
</evidence>
<keyword evidence="12 17" id="KW-1133">Transmembrane helix</keyword>
<keyword evidence="11 15" id="KW-0067">ATP-binding</keyword>
<keyword evidence="7 18" id="KW-0732">Signal</keyword>
<dbReference type="EC" id="2.7.11.1" evidence="2"/>
<feature type="domain" description="Protein kinase" evidence="19">
    <location>
        <begin position="671"/>
        <end position="912"/>
    </location>
</feature>
<dbReference type="AlphaFoldDB" id="A0A834LQG8"/>
<dbReference type="Gene3D" id="3.80.10.10">
    <property type="entry name" value="Ribonuclease Inhibitor"/>
    <property type="match status" value="2"/>
</dbReference>
<organism evidence="20 21">
    <name type="scientific">Rhododendron simsii</name>
    <name type="common">Sims's rhododendron</name>
    <dbReference type="NCBI Taxonomy" id="118357"/>
    <lineage>
        <taxon>Eukaryota</taxon>
        <taxon>Viridiplantae</taxon>
        <taxon>Streptophyta</taxon>
        <taxon>Embryophyta</taxon>
        <taxon>Tracheophyta</taxon>
        <taxon>Spermatophyta</taxon>
        <taxon>Magnoliopsida</taxon>
        <taxon>eudicotyledons</taxon>
        <taxon>Gunneridae</taxon>
        <taxon>Pentapetalae</taxon>
        <taxon>asterids</taxon>
        <taxon>Ericales</taxon>
        <taxon>Ericaceae</taxon>
        <taxon>Ericoideae</taxon>
        <taxon>Rhodoreae</taxon>
        <taxon>Rhododendron</taxon>
    </lineage>
</organism>
<feature type="transmembrane region" description="Helical" evidence="17">
    <location>
        <begin position="598"/>
        <end position="621"/>
    </location>
</feature>
<gene>
    <name evidence="20" type="ORF">RHSIM_Rhsim04G0119200</name>
</gene>
<evidence type="ECO:0000256" key="12">
    <source>
        <dbReference type="ARBA" id="ARBA00022989"/>
    </source>
</evidence>
<feature type="chain" id="PRO_5032719335" description="non-specific serine/threonine protein kinase" evidence="18">
    <location>
        <begin position="21"/>
        <end position="975"/>
    </location>
</feature>
<evidence type="ECO:0000256" key="6">
    <source>
        <dbReference type="ARBA" id="ARBA00022692"/>
    </source>
</evidence>
<dbReference type="InterPro" id="IPR013210">
    <property type="entry name" value="LRR_N_plant-typ"/>
</dbReference>
<comment type="caution">
    <text evidence="20">The sequence shown here is derived from an EMBL/GenBank/DDBJ whole genome shotgun (WGS) entry which is preliminary data.</text>
</comment>
<dbReference type="InterPro" id="IPR000719">
    <property type="entry name" value="Prot_kinase_dom"/>
</dbReference>
<dbReference type="Pfam" id="PF00560">
    <property type="entry name" value="LRR_1"/>
    <property type="match status" value="2"/>
</dbReference>
<keyword evidence="3" id="KW-0723">Serine/threonine-protein kinase</keyword>
<keyword evidence="21" id="KW-1185">Reference proteome</keyword>
<keyword evidence="13 17" id="KW-0472">Membrane</keyword>
<evidence type="ECO:0000256" key="5">
    <source>
        <dbReference type="ARBA" id="ARBA00022679"/>
    </source>
</evidence>
<evidence type="ECO:0000256" key="2">
    <source>
        <dbReference type="ARBA" id="ARBA00012513"/>
    </source>
</evidence>
<dbReference type="Proteomes" id="UP000626092">
    <property type="component" value="Unassembled WGS sequence"/>
</dbReference>
<evidence type="ECO:0000256" key="7">
    <source>
        <dbReference type="ARBA" id="ARBA00022729"/>
    </source>
</evidence>